<evidence type="ECO:0000256" key="4">
    <source>
        <dbReference type="ARBA" id="ARBA00023163"/>
    </source>
</evidence>
<evidence type="ECO:0000259" key="7">
    <source>
        <dbReference type="PROSITE" id="PS50110"/>
    </source>
</evidence>
<dbReference type="PRINTS" id="PR01590">
    <property type="entry name" value="HTHFIS"/>
</dbReference>
<dbReference type="InterPro" id="IPR011006">
    <property type="entry name" value="CheY-like_superfamily"/>
</dbReference>
<dbReference type="InterPro" id="IPR014264">
    <property type="entry name" value="PEP-CTERM_resp_reg"/>
</dbReference>
<keyword evidence="1" id="KW-0547">Nucleotide-binding</keyword>
<dbReference type="Gene3D" id="3.40.50.300">
    <property type="entry name" value="P-loop containing nucleotide triphosphate hydrolases"/>
    <property type="match status" value="1"/>
</dbReference>
<dbReference type="InterPro" id="IPR027417">
    <property type="entry name" value="P-loop_NTPase"/>
</dbReference>
<dbReference type="PANTHER" id="PTHR32071:SF113">
    <property type="entry name" value="ALGINATE BIOSYNTHESIS TRANSCRIPTIONAL REGULATORY PROTEIN ALGB"/>
    <property type="match status" value="1"/>
</dbReference>
<dbReference type="Pfam" id="PF02954">
    <property type="entry name" value="HTH_8"/>
    <property type="match status" value="1"/>
</dbReference>
<evidence type="ECO:0000259" key="6">
    <source>
        <dbReference type="PROSITE" id="PS50045"/>
    </source>
</evidence>
<dbReference type="Pfam" id="PF00158">
    <property type="entry name" value="Sigma54_activat"/>
    <property type="match status" value="1"/>
</dbReference>
<dbReference type="InterPro" id="IPR003593">
    <property type="entry name" value="AAA+_ATPase"/>
</dbReference>
<dbReference type="InterPro" id="IPR002197">
    <property type="entry name" value="HTH_Fis"/>
</dbReference>
<proteinExistence type="predicted"/>
<dbReference type="PROSITE" id="PS00688">
    <property type="entry name" value="SIGMA54_INTERACT_3"/>
    <property type="match status" value="1"/>
</dbReference>
<keyword evidence="5" id="KW-0597">Phosphoprotein</keyword>
<dbReference type="CDD" id="cd00009">
    <property type="entry name" value="AAA"/>
    <property type="match status" value="1"/>
</dbReference>
<gene>
    <name evidence="8" type="primary">prsR</name>
    <name evidence="8" type="ORF">JYU06_04555</name>
</gene>
<dbReference type="SUPFAM" id="SSF52540">
    <property type="entry name" value="P-loop containing nucleoside triphosphate hydrolases"/>
    <property type="match status" value="1"/>
</dbReference>
<dbReference type="SUPFAM" id="SSF52172">
    <property type="entry name" value="CheY-like"/>
    <property type="match status" value="1"/>
</dbReference>
<dbReference type="PANTHER" id="PTHR32071">
    <property type="entry name" value="TRANSCRIPTIONAL REGULATORY PROTEIN"/>
    <property type="match status" value="1"/>
</dbReference>
<feature type="modified residue" description="4-aspartylphosphate" evidence="5">
    <location>
        <position position="52"/>
    </location>
</feature>
<dbReference type="InterPro" id="IPR009057">
    <property type="entry name" value="Homeodomain-like_sf"/>
</dbReference>
<dbReference type="PROSITE" id="PS50110">
    <property type="entry name" value="RESPONSE_REGULATORY"/>
    <property type="match status" value="1"/>
</dbReference>
<dbReference type="InterPro" id="IPR025944">
    <property type="entry name" value="Sigma_54_int_dom_CS"/>
</dbReference>
<evidence type="ECO:0000256" key="3">
    <source>
        <dbReference type="ARBA" id="ARBA00023015"/>
    </source>
</evidence>
<feature type="domain" description="Sigma-54 factor interaction" evidence="6">
    <location>
        <begin position="147"/>
        <end position="376"/>
    </location>
</feature>
<dbReference type="Pfam" id="PF00072">
    <property type="entry name" value="Response_reg"/>
    <property type="match status" value="1"/>
</dbReference>
<sequence>MKKKLLIIEDEKSVAKQLRWGLSEEYEITIASNAAQAKPFLSSGVFPVITLDLGLPPDPDTPEQGFKLLEEIAVLAPHTRVIVITGNTEEEHAIKAVALGAVDFSEKPINLKLLKIILARAYKISALAEAKRRLQKQSRQTGSLAGMLGVSAAMNMVFDRLRHASTTDYPILITGNTGTGKELAAHAVHSLSQRSTQNLIIVNCGAIPENLLESELFGHEKGAFTGAVSRQIGKFEQAEQGTLFLDEIGELPLALQVKILRVLQESTIQRLGGAKTLSLDVRVIAATNVNLEESIAKGTFREDLYYRLNVVPLRLPDLRERPEDILLLAHHFLHEESQKLKRGQMAFLPAALTALAAYHWPGNVRELQNRIRRALATTFDKRISAVDLGLDEIPQEQEEQKLFTLKETRERAERSVIFQALALTGNNISKAANLLEVSRPTLYDLLNKHEISIKK</sequence>
<dbReference type="InterPro" id="IPR002078">
    <property type="entry name" value="Sigma_54_int"/>
</dbReference>
<keyword evidence="9" id="KW-1185">Reference proteome</keyword>
<dbReference type="Gene3D" id="3.40.50.2300">
    <property type="match status" value="1"/>
</dbReference>
<dbReference type="InterPro" id="IPR001789">
    <property type="entry name" value="Sig_transdc_resp-reg_receiver"/>
</dbReference>
<dbReference type="SMART" id="SM00382">
    <property type="entry name" value="AAA"/>
    <property type="match status" value="1"/>
</dbReference>
<organism evidence="8 9">
    <name type="scientific">Desulfotalea psychrophila</name>
    <dbReference type="NCBI Taxonomy" id="84980"/>
    <lineage>
        <taxon>Bacteria</taxon>
        <taxon>Pseudomonadati</taxon>
        <taxon>Thermodesulfobacteriota</taxon>
        <taxon>Desulfobulbia</taxon>
        <taxon>Desulfobulbales</taxon>
        <taxon>Desulfocapsaceae</taxon>
        <taxon>Desulfotalea</taxon>
    </lineage>
</organism>
<keyword evidence="4" id="KW-0804">Transcription</keyword>
<dbReference type="SUPFAM" id="SSF46689">
    <property type="entry name" value="Homeodomain-like"/>
    <property type="match status" value="1"/>
</dbReference>
<feature type="domain" description="Response regulatory" evidence="7">
    <location>
        <begin position="4"/>
        <end position="122"/>
    </location>
</feature>
<dbReference type="Gene3D" id="1.10.10.60">
    <property type="entry name" value="Homeodomain-like"/>
    <property type="match status" value="1"/>
</dbReference>
<dbReference type="EMBL" id="JAFITO010000050">
    <property type="protein sequence ID" value="MBN4068770.1"/>
    <property type="molecule type" value="Genomic_DNA"/>
</dbReference>
<keyword evidence="2" id="KW-0067">ATP-binding</keyword>
<dbReference type="PROSITE" id="PS50045">
    <property type="entry name" value="SIGMA54_INTERACT_4"/>
    <property type="match status" value="1"/>
</dbReference>
<name>A0ABS3AZM4_9BACT</name>
<evidence type="ECO:0000313" key="8">
    <source>
        <dbReference type="EMBL" id="MBN4068770.1"/>
    </source>
</evidence>
<dbReference type="Pfam" id="PF25601">
    <property type="entry name" value="AAA_lid_14"/>
    <property type="match status" value="1"/>
</dbReference>
<evidence type="ECO:0000256" key="1">
    <source>
        <dbReference type="ARBA" id="ARBA00022741"/>
    </source>
</evidence>
<dbReference type="InterPro" id="IPR058031">
    <property type="entry name" value="AAA_lid_NorR"/>
</dbReference>
<keyword evidence="3" id="KW-0805">Transcription regulation</keyword>
<accession>A0ABS3AZM4</accession>
<comment type="caution">
    <text evidence="8">The sequence shown here is derived from an EMBL/GenBank/DDBJ whole genome shotgun (WGS) entry which is preliminary data.</text>
</comment>
<reference evidence="8 9" key="1">
    <citation type="submission" date="2021-02" db="EMBL/GenBank/DDBJ databases">
        <title>Activity-based single-cell genomes from oceanic crustal fluid captures similar information to metagenomic and metatranscriptomic surveys with orders of magnitude less sampling.</title>
        <authorList>
            <person name="D'Angelo T.S."/>
            <person name="Orcutt B.N."/>
        </authorList>
    </citation>
    <scope>NUCLEOTIDE SEQUENCE [LARGE SCALE GENOMIC DNA]</scope>
    <source>
        <strain evidence="8">AH-315-G02</strain>
    </source>
</reference>
<evidence type="ECO:0000256" key="2">
    <source>
        <dbReference type="ARBA" id="ARBA00022840"/>
    </source>
</evidence>
<evidence type="ECO:0000256" key="5">
    <source>
        <dbReference type="PROSITE-ProRule" id="PRU00169"/>
    </source>
</evidence>
<dbReference type="NCBIfam" id="TIGR02915">
    <property type="entry name" value="PEP_resp_reg"/>
    <property type="match status" value="1"/>
</dbReference>
<protein>
    <submittedName>
        <fullName evidence="8">PEP-CTERM-box response regulator transcription factor</fullName>
    </submittedName>
</protein>
<evidence type="ECO:0000313" key="9">
    <source>
        <dbReference type="Proteomes" id="UP000717534"/>
    </source>
</evidence>
<dbReference type="Gene3D" id="1.10.8.60">
    <property type="match status" value="1"/>
</dbReference>
<dbReference type="SMART" id="SM00448">
    <property type="entry name" value="REC"/>
    <property type="match status" value="1"/>
</dbReference>
<dbReference type="Proteomes" id="UP000717534">
    <property type="component" value="Unassembled WGS sequence"/>
</dbReference>